<dbReference type="OrthoDB" id="7915at2157"/>
<keyword evidence="6" id="KW-1185">Reference proteome</keyword>
<dbReference type="GO" id="GO:0016779">
    <property type="term" value="F:nucleotidyltransferase activity"/>
    <property type="evidence" value="ECO:0007669"/>
    <property type="project" value="TreeGrafter"/>
</dbReference>
<gene>
    <name evidence="4" type="ORF">Pdsh_03525</name>
    <name evidence="3" type="ORF">Pyrde_1999</name>
</gene>
<sequence>MSGCSSAEVIELTPSELLRYERQLLLFGVEGQKKLKKTSVMIAGVGGLGSFEALYLTALGVGKLVLVDGDTVEDSNLNRQILHWTDDIGKPKPISAAEKLRRLNPNVEIVPVTERITRDNVDDLVKQVDIVIDGLDNWEARFILDEAAYRAGKPYIHAGIYGFEGQVVVIVPGETPCLRCLLPPSLKSPSKIPAVGPIVALVGSIAVTELMKLVTGMGEVNKGKMIVVDAYTMDMMKIELRPRKDCKCG</sequence>
<dbReference type="STRING" id="1273541.Pyrde_1999"/>
<evidence type="ECO:0000313" key="4">
    <source>
        <dbReference type="EMBL" id="OWJ54798.1"/>
    </source>
</evidence>
<evidence type="ECO:0000313" key="6">
    <source>
        <dbReference type="Proteomes" id="UP000196694"/>
    </source>
</evidence>
<dbReference type="GO" id="GO:0004792">
    <property type="term" value="F:thiosulfate-cyanide sulfurtransferase activity"/>
    <property type="evidence" value="ECO:0007669"/>
    <property type="project" value="TreeGrafter"/>
</dbReference>
<dbReference type="GeneID" id="26100338"/>
<dbReference type="Proteomes" id="UP000058613">
    <property type="component" value="Chromosome"/>
</dbReference>
<dbReference type="InterPro" id="IPR045886">
    <property type="entry name" value="ThiF/MoeB/HesA"/>
</dbReference>
<dbReference type="Proteomes" id="UP000196694">
    <property type="component" value="Unassembled WGS sequence"/>
</dbReference>
<name>A0A0P0N5P4_9CREN</name>
<evidence type="ECO:0000256" key="1">
    <source>
        <dbReference type="ARBA" id="ARBA00009919"/>
    </source>
</evidence>
<dbReference type="GO" id="GO:0005737">
    <property type="term" value="C:cytoplasm"/>
    <property type="evidence" value="ECO:0007669"/>
    <property type="project" value="TreeGrafter"/>
</dbReference>
<protein>
    <submittedName>
        <fullName evidence="3">Dinucleotide-utilizing enzyme</fullName>
    </submittedName>
</protein>
<dbReference type="SUPFAM" id="SSF69572">
    <property type="entry name" value="Activating enzymes of the ubiquitin-like proteins"/>
    <property type="match status" value="1"/>
</dbReference>
<comment type="similarity">
    <text evidence="1">Belongs to the HesA/MoeB/ThiF family.</text>
</comment>
<dbReference type="Pfam" id="PF00899">
    <property type="entry name" value="ThiF"/>
    <property type="match status" value="1"/>
</dbReference>
<evidence type="ECO:0000313" key="3">
    <source>
        <dbReference type="EMBL" id="ALL02042.1"/>
    </source>
</evidence>
<dbReference type="EMBL" id="NCQP01000002">
    <property type="protein sequence ID" value="OWJ54798.1"/>
    <property type="molecule type" value="Genomic_DNA"/>
</dbReference>
<dbReference type="PANTHER" id="PTHR10953:SF102">
    <property type="entry name" value="ADENYLYLTRANSFERASE AND SULFURTRANSFERASE MOCS3"/>
    <property type="match status" value="1"/>
</dbReference>
<accession>A0A0P0N5P4</accession>
<evidence type="ECO:0000313" key="5">
    <source>
        <dbReference type="Proteomes" id="UP000058613"/>
    </source>
</evidence>
<reference evidence="4 6" key="2">
    <citation type="submission" date="2017-05" db="EMBL/GenBank/DDBJ databases">
        <title>The draft genome of the hyperthermophilic archaeon 'Pyrodictium delaneyi strain Hulk', an iron and nitrate reducer, reveals the capacity for sulfate reduction.</title>
        <authorList>
            <person name="Demey L.M."/>
            <person name="Miller C."/>
            <person name="Manzella M."/>
            <person name="Reguera G."/>
            <person name="Kashefi K."/>
        </authorList>
    </citation>
    <scope>NUCLEOTIDE SEQUENCE [LARGE SCALE GENOMIC DNA]</scope>
    <source>
        <strain evidence="4 6">Hulk</strain>
    </source>
</reference>
<dbReference type="CDD" id="cd00757">
    <property type="entry name" value="ThiF_MoeB_HesA_family"/>
    <property type="match status" value="1"/>
</dbReference>
<evidence type="ECO:0000259" key="2">
    <source>
        <dbReference type="Pfam" id="PF00899"/>
    </source>
</evidence>
<dbReference type="InterPro" id="IPR035985">
    <property type="entry name" value="Ubiquitin-activating_enz"/>
</dbReference>
<dbReference type="InterPro" id="IPR000594">
    <property type="entry name" value="ThiF_NAD_FAD-bd"/>
</dbReference>
<proteinExistence type="inferred from homology"/>
<feature type="domain" description="THIF-type NAD/FAD binding fold" evidence="2">
    <location>
        <begin position="20"/>
        <end position="247"/>
    </location>
</feature>
<dbReference type="KEGG" id="pdl:Pyrde_1999"/>
<dbReference type="GO" id="GO:0008641">
    <property type="term" value="F:ubiquitin-like modifier activating enzyme activity"/>
    <property type="evidence" value="ECO:0007669"/>
    <property type="project" value="InterPro"/>
</dbReference>
<organism evidence="3 5">
    <name type="scientific">Pyrodictium delaneyi</name>
    <dbReference type="NCBI Taxonomy" id="1273541"/>
    <lineage>
        <taxon>Archaea</taxon>
        <taxon>Thermoproteota</taxon>
        <taxon>Thermoprotei</taxon>
        <taxon>Desulfurococcales</taxon>
        <taxon>Pyrodictiaceae</taxon>
        <taxon>Pyrodictium</taxon>
    </lineage>
</organism>
<dbReference type="PANTHER" id="PTHR10953">
    <property type="entry name" value="UBIQUITIN-ACTIVATING ENZYME E1"/>
    <property type="match status" value="1"/>
</dbReference>
<dbReference type="Gene3D" id="3.40.50.720">
    <property type="entry name" value="NAD(P)-binding Rossmann-like Domain"/>
    <property type="match status" value="1"/>
</dbReference>
<dbReference type="FunFam" id="3.40.50.720:FF:000080">
    <property type="entry name" value="Thiazole biosynthesis adenylyltransferase ThiF"/>
    <property type="match status" value="1"/>
</dbReference>
<reference evidence="3 5" key="1">
    <citation type="submission" date="2015-10" db="EMBL/GenBank/DDBJ databases">
        <title>Complete genome sequence of hyperthermophilic archaeon Pyrodictium delaneyi Su06.</title>
        <authorList>
            <person name="Jung J.-H."/>
            <person name="Lin J."/>
            <person name="Holden J.F."/>
            <person name="Park C.-S."/>
        </authorList>
    </citation>
    <scope>NUCLEOTIDE SEQUENCE [LARGE SCALE GENOMIC DNA]</scope>
    <source>
        <strain evidence="3 5">Su06</strain>
    </source>
</reference>
<dbReference type="AlphaFoldDB" id="A0A0P0N5P4"/>
<dbReference type="RefSeq" id="WP_055410454.1">
    <property type="nucleotide sequence ID" value="NZ_CP013011.1"/>
</dbReference>
<dbReference type="EMBL" id="CP013011">
    <property type="protein sequence ID" value="ALL02042.1"/>
    <property type="molecule type" value="Genomic_DNA"/>
</dbReference>